<keyword evidence="2" id="KW-1185">Reference proteome</keyword>
<comment type="caution">
    <text evidence="1">The sequence shown here is derived from an EMBL/GenBank/DDBJ whole genome shotgun (WGS) entry which is preliminary data.</text>
</comment>
<reference evidence="1 2" key="1">
    <citation type="journal article" date="2024" name="Ann. Entomol. Soc. Am.">
        <title>Genomic analyses of the southern and eastern yellowjacket wasps (Hymenoptera: Vespidae) reveal evolutionary signatures of social life.</title>
        <authorList>
            <person name="Catto M.A."/>
            <person name="Caine P.B."/>
            <person name="Orr S.E."/>
            <person name="Hunt B.G."/>
            <person name="Goodisman M.A.D."/>
        </authorList>
    </citation>
    <scope>NUCLEOTIDE SEQUENCE [LARGE SCALE GENOMIC DNA]</scope>
    <source>
        <strain evidence="1">233</strain>
        <tissue evidence="1">Head and thorax</tissue>
    </source>
</reference>
<evidence type="ECO:0000313" key="1">
    <source>
        <dbReference type="EMBL" id="KAL2720531.1"/>
    </source>
</evidence>
<evidence type="ECO:0000313" key="2">
    <source>
        <dbReference type="Proteomes" id="UP001607302"/>
    </source>
</evidence>
<dbReference type="AlphaFoldDB" id="A0ABD2AJF8"/>
<proteinExistence type="predicted"/>
<organism evidence="1 2">
    <name type="scientific">Vespula squamosa</name>
    <name type="common">Southern yellow jacket</name>
    <name type="synonym">Wasp</name>
    <dbReference type="NCBI Taxonomy" id="30214"/>
    <lineage>
        <taxon>Eukaryota</taxon>
        <taxon>Metazoa</taxon>
        <taxon>Ecdysozoa</taxon>
        <taxon>Arthropoda</taxon>
        <taxon>Hexapoda</taxon>
        <taxon>Insecta</taxon>
        <taxon>Pterygota</taxon>
        <taxon>Neoptera</taxon>
        <taxon>Endopterygota</taxon>
        <taxon>Hymenoptera</taxon>
        <taxon>Apocrita</taxon>
        <taxon>Aculeata</taxon>
        <taxon>Vespoidea</taxon>
        <taxon>Vespidae</taxon>
        <taxon>Vespinae</taxon>
        <taxon>Vespula</taxon>
    </lineage>
</organism>
<dbReference type="EMBL" id="JAUDFV010000146">
    <property type="protein sequence ID" value="KAL2720531.1"/>
    <property type="molecule type" value="Genomic_DNA"/>
</dbReference>
<protein>
    <submittedName>
        <fullName evidence="1">Uncharacterized protein</fullName>
    </submittedName>
</protein>
<dbReference type="Proteomes" id="UP001607302">
    <property type="component" value="Unassembled WGS sequence"/>
</dbReference>
<accession>A0ABD2AJF8</accession>
<name>A0ABD2AJF8_VESSQ</name>
<gene>
    <name evidence="1" type="ORF">V1478_010107</name>
</gene>
<sequence>MDINLKEGILGDHMIHIINKGHVCTYRVFGLQFKYKKNFKTLLCRVIRADNSTSDVSLNYSGHVWKSIAR</sequence>